<comment type="caution">
    <text evidence="4">The sequence shown here is derived from an EMBL/GenBank/DDBJ whole genome shotgun (WGS) entry which is preliminary data.</text>
</comment>
<reference evidence="4" key="1">
    <citation type="submission" date="2019-10" db="EMBL/GenBank/DDBJ databases">
        <authorList>
            <consortium name="DOE Joint Genome Institute"/>
            <person name="Kuo A."/>
            <person name="Miyauchi S."/>
            <person name="Kiss E."/>
            <person name="Drula E."/>
            <person name="Kohler A."/>
            <person name="Sanchez-Garcia M."/>
            <person name="Andreopoulos B."/>
            <person name="Barry K.W."/>
            <person name="Bonito G."/>
            <person name="Buee M."/>
            <person name="Carver A."/>
            <person name="Chen C."/>
            <person name="Cichocki N."/>
            <person name="Clum A."/>
            <person name="Culley D."/>
            <person name="Crous P.W."/>
            <person name="Fauchery L."/>
            <person name="Girlanda M."/>
            <person name="Hayes R."/>
            <person name="Keri Z."/>
            <person name="LaButti K."/>
            <person name="Lipzen A."/>
            <person name="Lombard V."/>
            <person name="Magnuson J."/>
            <person name="Maillard F."/>
            <person name="Morin E."/>
            <person name="Murat C."/>
            <person name="Nolan M."/>
            <person name="Ohm R."/>
            <person name="Pangilinan J."/>
            <person name="Pereira M."/>
            <person name="Perotto S."/>
            <person name="Peter M."/>
            <person name="Riley R."/>
            <person name="Sitrit Y."/>
            <person name="Stielow B."/>
            <person name="Szollosi G."/>
            <person name="Zifcakova L."/>
            <person name="Stursova M."/>
            <person name="Spatafora J.W."/>
            <person name="Tedersoo L."/>
            <person name="Vaario L.-M."/>
            <person name="Yamada A."/>
            <person name="Yan M."/>
            <person name="Wang P."/>
            <person name="Xu J."/>
            <person name="Bruns T."/>
            <person name="Baldrian P."/>
            <person name="Vilgalys R."/>
            <person name="Henrissat B."/>
            <person name="Grigoriev I.V."/>
            <person name="Hibbett D."/>
            <person name="Nagy L.G."/>
            <person name="Martin F.M."/>
        </authorList>
    </citation>
    <scope>NUCLEOTIDE SEQUENCE</scope>
    <source>
        <strain evidence="4">Prilba</strain>
    </source>
</reference>
<reference evidence="4" key="2">
    <citation type="journal article" date="2020" name="Nat. Commun.">
        <title>Large-scale genome sequencing of mycorrhizal fungi provides insights into the early evolution of symbiotic traits.</title>
        <authorList>
            <person name="Miyauchi S."/>
            <person name="Kiss E."/>
            <person name="Kuo A."/>
            <person name="Drula E."/>
            <person name="Kohler A."/>
            <person name="Sanchez-Garcia M."/>
            <person name="Morin E."/>
            <person name="Andreopoulos B."/>
            <person name="Barry K.W."/>
            <person name="Bonito G."/>
            <person name="Buee M."/>
            <person name="Carver A."/>
            <person name="Chen C."/>
            <person name="Cichocki N."/>
            <person name="Clum A."/>
            <person name="Culley D."/>
            <person name="Crous P.W."/>
            <person name="Fauchery L."/>
            <person name="Girlanda M."/>
            <person name="Hayes R.D."/>
            <person name="Keri Z."/>
            <person name="LaButti K."/>
            <person name="Lipzen A."/>
            <person name="Lombard V."/>
            <person name="Magnuson J."/>
            <person name="Maillard F."/>
            <person name="Murat C."/>
            <person name="Nolan M."/>
            <person name="Ohm R.A."/>
            <person name="Pangilinan J."/>
            <person name="Pereira M.F."/>
            <person name="Perotto S."/>
            <person name="Peter M."/>
            <person name="Pfister S."/>
            <person name="Riley R."/>
            <person name="Sitrit Y."/>
            <person name="Stielow J.B."/>
            <person name="Szollosi G."/>
            <person name="Zifcakova L."/>
            <person name="Stursova M."/>
            <person name="Spatafora J.W."/>
            <person name="Tedersoo L."/>
            <person name="Vaario L.M."/>
            <person name="Yamada A."/>
            <person name="Yan M."/>
            <person name="Wang P."/>
            <person name="Xu J."/>
            <person name="Bruns T."/>
            <person name="Baldrian P."/>
            <person name="Vilgalys R."/>
            <person name="Dunand C."/>
            <person name="Henrissat B."/>
            <person name="Grigoriev I.V."/>
            <person name="Hibbett D."/>
            <person name="Nagy L.G."/>
            <person name="Martin F.M."/>
        </authorList>
    </citation>
    <scope>NUCLEOTIDE SEQUENCE</scope>
    <source>
        <strain evidence="4">Prilba</strain>
    </source>
</reference>
<dbReference type="PROSITE" id="PS50294">
    <property type="entry name" value="WD_REPEATS_REGION"/>
    <property type="match status" value="1"/>
</dbReference>
<feature type="repeat" description="WD" evidence="3">
    <location>
        <begin position="229"/>
        <end position="269"/>
    </location>
</feature>
<dbReference type="OrthoDB" id="10257301at2759"/>
<sequence length="431" mass="45494">MPSPVTLPTATIQDDFTTVLSEVHAGIIPSENIWLSCYKDGEPSVHGKISVSLHEKDRDRIELVGNGGVELTRTSQFRYTARCLGLGINSVDFISPREVYADPLHSDEKRVSTDVDESGFLVSNDGAHEPLFCDSHLLVTALLDGTLSVYNHPPSPSLAATYPVPTTHVMQPIVTTKLHRSVVNALEILSGTSPDPLLASAGSDFTINITRLPTSSSTPLPSLTPLQSIRGHLRPVVALLPLPNDSLLSASTDGSLRMWDIRSGTQQAMWTMPKPAVALAAAATDDARGGAWVALADGNVQLVDTRASTSAAQWSAGVTARAIAVSASGQEVALGTANGTVTLFDVRGGSIREQWRRSGAPVECVSFAPGGRVVVGGEDGLPYLVDFTRGGEHAGLVASELVFGNVEAVRALRVSGELVYMAGNGGVVRKY</sequence>
<dbReference type="Pfam" id="PF00400">
    <property type="entry name" value="WD40"/>
    <property type="match status" value="1"/>
</dbReference>
<dbReference type="InterPro" id="IPR015943">
    <property type="entry name" value="WD40/YVTN_repeat-like_dom_sf"/>
</dbReference>
<name>A0A9P5N0X5_9AGAM</name>
<keyword evidence="2" id="KW-0677">Repeat</keyword>
<accession>A0A9P5N0X5</accession>
<gene>
    <name evidence="4" type="ORF">DFH94DRAFT_819090</name>
</gene>
<evidence type="ECO:0000256" key="1">
    <source>
        <dbReference type="ARBA" id="ARBA00022574"/>
    </source>
</evidence>
<organism evidence="4 5">
    <name type="scientific">Russula ochroleuca</name>
    <dbReference type="NCBI Taxonomy" id="152965"/>
    <lineage>
        <taxon>Eukaryota</taxon>
        <taxon>Fungi</taxon>
        <taxon>Dikarya</taxon>
        <taxon>Basidiomycota</taxon>
        <taxon>Agaricomycotina</taxon>
        <taxon>Agaricomycetes</taxon>
        <taxon>Russulales</taxon>
        <taxon>Russulaceae</taxon>
        <taxon>Russula</taxon>
    </lineage>
</organism>
<keyword evidence="1 3" id="KW-0853">WD repeat</keyword>
<dbReference type="InterPro" id="IPR019775">
    <property type="entry name" value="WD40_repeat_CS"/>
</dbReference>
<dbReference type="PROSITE" id="PS00678">
    <property type="entry name" value="WD_REPEATS_1"/>
    <property type="match status" value="1"/>
</dbReference>
<protein>
    <submittedName>
        <fullName evidence="4">WD40 repeat-like protein</fullName>
    </submittedName>
</protein>
<evidence type="ECO:0000313" key="5">
    <source>
        <dbReference type="Proteomes" id="UP000759537"/>
    </source>
</evidence>
<keyword evidence="5" id="KW-1185">Reference proteome</keyword>
<dbReference type="PROSITE" id="PS50082">
    <property type="entry name" value="WD_REPEATS_2"/>
    <property type="match status" value="1"/>
</dbReference>
<dbReference type="InterPro" id="IPR001680">
    <property type="entry name" value="WD40_rpt"/>
</dbReference>
<evidence type="ECO:0000313" key="4">
    <source>
        <dbReference type="EMBL" id="KAF8483593.1"/>
    </source>
</evidence>
<dbReference type="PANTHER" id="PTHR19879">
    <property type="entry name" value="TRANSCRIPTION INITIATION FACTOR TFIID"/>
    <property type="match status" value="1"/>
</dbReference>
<proteinExistence type="predicted"/>
<dbReference type="AlphaFoldDB" id="A0A9P5N0X5"/>
<dbReference type="EMBL" id="WHVB01000004">
    <property type="protein sequence ID" value="KAF8483593.1"/>
    <property type="molecule type" value="Genomic_DNA"/>
</dbReference>
<dbReference type="Gene3D" id="2.130.10.10">
    <property type="entry name" value="YVTN repeat-like/Quinoprotein amine dehydrogenase"/>
    <property type="match status" value="2"/>
</dbReference>
<dbReference type="PANTHER" id="PTHR19879:SF9">
    <property type="entry name" value="TRANSCRIPTION INITIATION FACTOR TFIID SUBUNIT 5"/>
    <property type="match status" value="1"/>
</dbReference>
<dbReference type="SMART" id="SM00320">
    <property type="entry name" value="WD40"/>
    <property type="match status" value="5"/>
</dbReference>
<feature type="non-terminal residue" evidence="4">
    <location>
        <position position="431"/>
    </location>
</feature>
<evidence type="ECO:0000256" key="2">
    <source>
        <dbReference type="ARBA" id="ARBA00022737"/>
    </source>
</evidence>
<evidence type="ECO:0000256" key="3">
    <source>
        <dbReference type="PROSITE-ProRule" id="PRU00221"/>
    </source>
</evidence>
<dbReference type="Proteomes" id="UP000759537">
    <property type="component" value="Unassembled WGS sequence"/>
</dbReference>
<dbReference type="InterPro" id="IPR036322">
    <property type="entry name" value="WD40_repeat_dom_sf"/>
</dbReference>
<dbReference type="SUPFAM" id="SSF50978">
    <property type="entry name" value="WD40 repeat-like"/>
    <property type="match status" value="1"/>
</dbReference>